<dbReference type="NCBIfam" id="TIGR02548">
    <property type="entry name" value="casB_cse2"/>
    <property type="match status" value="1"/>
</dbReference>
<name>A0ABZ1W0H8_9ACTN</name>
<protein>
    <submittedName>
        <fullName evidence="1">Type I-E CRISPR-associated protein Cse2/CasB</fullName>
    </submittedName>
</protein>
<dbReference type="InterPro" id="IPR038287">
    <property type="entry name" value="Cse2_sf"/>
</dbReference>
<sequence length="201" mass="22867">MTTEQTVTRLPYWEQYVAPTHNWRLDPRTGLERRPPGEDLAAMRSGLSRPVMDSPKMWPHYSCEVNDALALRDEVSDEQKAEHAALALFGVHQQSQTRPMHRQGIKLGHALRLLRQSVKFSEEALDRRVAALAGATSVPALVVHLRGLVTQLRAVGQPLDYTHLMADIQAWHSTERRAEVRLKWALGYQSWKQEKPEPPNA</sequence>
<evidence type="ECO:0000313" key="1">
    <source>
        <dbReference type="EMBL" id="WUS54328.1"/>
    </source>
</evidence>
<gene>
    <name evidence="1" type="primary">casB</name>
    <name evidence="1" type="ORF">OG469_01690</name>
</gene>
<organism evidence="1 2">
    <name type="scientific">Kitasatospora herbaricolor</name>
    <dbReference type="NCBI Taxonomy" id="68217"/>
    <lineage>
        <taxon>Bacteria</taxon>
        <taxon>Bacillati</taxon>
        <taxon>Actinomycetota</taxon>
        <taxon>Actinomycetes</taxon>
        <taxon>Kitasatosporales</taxon>
        <taxon>Streptomycetaceae</taxon>
        <taxon>Kitasatospora</taxon>
    </lineage>
</organism>
<proteinExistence type="predicted"/>
<dbReference type="CDD" id="cd09731">
    <property type="entry name" value="Cse2_I-E"/>
    <property type="match status" value="1"/>
</dbReference>
<reference evidence="1 2" key="1">
    <citation type="submission" date="2022-10" db="EMBL/GenBank/DDBJ databases">
        <title>The complete genomes of actinobacterial strains from the NBC collection.</title>
        <authorList>
            <person name="Joergensen T.S."/>
            <person name="Alvarez Arevalo M."/>
            <person name="Sterndorff E.B."/>
            <person name="Faurdal D."/>
            <person name="Vuksanovic O."/>
            <person name="Mourched A.-S."/>
            <person name="Charusanti P."/>
            <person name="Shaw S."/>
            <person name="Blin K."/>
            <person name="Weber T."/>
        </authorList>
    </citation>
    <scope>NUCLEOTIDE SEQUENCE [LARGE SCALE GENOMIC DNA]</scope>
    <source>
        <strain evidence="1 2">NBC_01247</strain>
    </source>
</reference>
<dbReference type="InterPro" id="IPR013382">
    <property type="entry name" value="CRISPR-assoc_prot_Cse2"/>
</dbReference>
<dbReference type="EMBL" id="CP108482">
    <property type="protein sequence ID" value="WUS54328.1"/>
    <property type="molecule type" value="Genomic_DNA"/>
</dbReference>
<dbReference type="RefSeq" id="WP_329492940.1">
    <property type="nucleotide sequence ID" value="NZ_CP108460.1"/>
</dbReference>
<keyword evidence="2" id="KW-1185">Reference proteome</keyword>
<accession>A0ABZ1W0H8</accession>
<dbReference type="Gene3D" id="1.10.520.40">
    <property type="entry name" value="CRISPR-associated protein Cse2"/>
    <property type="match status" value="1"/>
</dbReference>
<dbReference type="Proteomes" id="UP001432014">
    <property type="component" value="Chromosome"/>
</dbReference>
<evidence type="ECO:0000313" key="2">
    <source>
        <dbReference type="Proteomes" id="UP001432014"/>
    </source>
</evidence>
<dbReference type="Pfam" id="PF09485">
    <property type="entry name" value="CRISPR_Cse2"/>
    <property type="match status" value="1"/>
</dbReference>